<feature type="region of interest" description="Disordered" evidence="4">
    <location>
        <begin position="1"/>
        <end position="42"/>
    </location>
</feature>
<evidence type="ECO:0000256" key="1">
    <source>
        <dbReference type="ARBA" id="ARBA00022679"/>
    </source>
</evidence>
<dbReference type="GO" id="GO:0016747">
    <property type="term" value="F:acyltransferase activity, transferring groups other than amino-acyl groups"/>
    <property type="evidence" value="ECO:0007669"/>
    <property type="project" value="InterPro"/>
</dbReference>
<evidence type="ECO:0000256" key="2">
    <source>
        <dbReference type="ARBA" id="ARBA00023315"/>
    </source>
</evidence>
<dbReference type="InterPro" id="IPR000182">
    <property type="entry name" value="GNAT_dom"/>
</dbReference>
<keyword evidence="7" id="KW-1185">Reference proteome</keyword>
<dbReference type="RefSeq" id="XP_033400138.1">
    <property type="nucleotide sequence ID" value="XM_033540000.1"/>
</dbReference>
<feature type="compositionally biased region" description="Pro residues" evidence="4">
    <location>
        <begin position="12"/>
        <end position="24"/>
    </location>
</feature>
<comment type="similarity">
    <text evidence="3">Belongs to the acetyltransferase family. RimJ subfamily.</text>
</comment>
<dbReference type="PROSITE" id="PS51186">
    <property type="entry name" value="GNAT"/>
    <property type="match status" value="1"/>
</dbReference>
<evidence type="ECO:0000313" key="7">
    <source>
        <dbReference type="Proteomes" id="UP000799438"/>
    </source>
</evidence>
<dbReference type="EMBL" id="ML995479">
    <property type="protein sequence ID" value="KAF2144426.1"/>
    <property type="molecule type" value="Genomic_DNA"/>
</dbReference>
<organism evidence="6 7">
    <name type="scientific">Aplosporella prunicola CBS 121167</name>
    <dbReference type="NCBI Taxonomy" id="1176127"/>
    <lineage>
        <taxon>Eukaryota</taxon>
        <taxon>Fungi</taxon>
        <taxon>Dikarya</taxon>
        <taxon>Ascomycota</taxon>
        <taxon>Pezizomycotina</taxon>
        <taxon>Dothideomycetes</taxon>
        <taxon>Dothideomycetes incertae sedis</taxon>
        <taxon>Botryosphaeriales</taxon>
        <taxon>Aplosporellaceae</taxon>
        <taxon>Aplosporella</taxon>
    </lineage>
</organism>
<dbReference type="AlphaFoldDB" id="A0A6A6BK54"/>
<proteinExistence type="inferred from homology"/>
<dbReference type="CDD" id="cd04301">
    <property type="entry name" value="NAT_SF"/>
    <property type="match status" value="1"/>
</dbReference>
<feature type="domain" description="N-acetyltransferase" evidence="5">
    <location>
        <begin position="93"/>
        <end position="246"/>
    </location>
</feature>
<feature type="region of interest" description="Disordered" evidence="4">
    <location>
        <begin position="96"/>
        <end position="128"/>
    </location>
</feature>
<dbReference type="SUPFAM" id="SSF55729">
    <property type="entry name" value="Acyl-CoA N-acyltransferases (Nat)"/>
    <property type="match status" value="2"/>
</dbReference>
<dbReference type="InterPro" id="IPR051531">
    <property type="entry name" value="N-acetyltransferase"/>
</dbReference>
<feature type="compositionally biased region" description="Low complexity" evidence="4">
    <location>
        <begin position="1"/>
        <end position="11"/>
    </location>
</feature>
<dbReference type="PANTHER" id="PTHR43792">
    <property type="entry name" value="GNAT FAMILY, PUTATIVE (AFU_ORTHOLOGUE AFUA_3G00765)-RELATED-RELATED"/>
    <property type="match status" value="1"/>
</dbReference>
<gene>
    <name evidence="6" type="ORF">K452DRAFT_284743</name>
</gene>
<dbReference type="OrthoDB" id="630895at2759"/>
<evidence type="ECO:0000259" key="5">
    <source>
        <dbReference type="PROSITE" id="PS51186"/>
    </source>
</evidence>
<reference evidence="6" key="1">
    <citation type="journal article" date="2020" name="Stud. Mycol.">
        <title>101 Dothideomycetes genomes: a test case for predicting lifestyles and emergence of pathogens.</title>
        <authorList>
            <person name="Haridas S."/>
            <person name="Albert R."/>
            <person name="Binder M."/>
            <person name="Bloem J."/>
            <person name="Labutti K."/>
            <person name="Salamov A."/>
            <person name="Andreopoulos B."/>
            <person name="Baker S."/>
            <person name="Barry K."/>
            <person name="Bills G."/>
            <person name="Bluhm B."/>
            <person name="Cannon C."/>
            <person name="Castanera R."/>
            <person name="Culley D."/>
            <person name="Daum C."/>
            <person name="Ezra D."/>
            <person name="Gonzalez J."/>
            <person name="Henrissat B."/>
            <person name="Kuo A."/>
            <person name="Liang C."/>
            <person name="Lipzen A."/>
            <person name="Lutzoni F."/>
            <person name="Magnuson J."/>
            <person name="Mondo S."/>
            <person name="Nolan M."/>
            <person name="Ohm R."/>
            <person name="Pangilinan J."/>
            <person name="Park H.-J."/>
            <person name="Ramirez L."/>
            <person name="Alfaro M."/>
            <person name="Sun H."/>
            <person name="Tritt A."/>
            <person name="Yoshinaga Y."/>
            <person name="Zwiers L.-H."/>
            <person name="Turgeon B."/>
            <person name="Goodwin S."/>
            <person name="Spatafora J."/>
            <person name="Crous P."/>
            <person name="Grigoriev I."/>
        </authorList>
    </citation>
    <scope>NUCLEOTIDE SEQUENCE</scope>
    <source>
        <strain evidence="6">CBS 121167</strain>
    </source>
</reference>
<protein>
    <recommendedName>
        <fullName evidence="5">N-acetyltransferase domain-containing protein</fullName>
    </recommendedName>
</protein>
<accession>A0A6A6BK54</accession>
<dbReference type="Gene3D" id="3.40.630.30">
    <property type="match status" value="1"/>
</dbReference>
<sequence>MVPSICPTCAQPIPPAQTPPPPPEETLQSTTTPEAPFPPTPIVTLPNCTIRPYHPRDIPSLALHANNPNIAKWMTNLFPTPYTLADSEHWVMMNVPKPSTTSHTADSAASASTAAAEPPPASPAAEATSMPDVAQLTYPPILKYVLALPETSTAIGTIDIRPGGGNESHTAEIGYWVGEAYWGRGIASGAVRAFVEWAFAAVPGLERIFAHLYDENVGSATVLKRAGLVWEGKMRRAAIRMGRYWDMEVYGVLREEVMGVKDGV</sequence>
<dbReference type="PANTHER" id="PTHR43792:SF8">
    <property type="entry name" value="[RIBOSOMAL PROTEIN US5]-ALANINE N-ACETYLTRANSFERASE"/>
    <property type="match status" value="1"/>
</dbReference>
<keyword evidence="2" id="KW-0012">Acyltransferase</keyword>
<feature type="compositionally biased region" description="Low complexity" evidence="4">
    <location>
        <begin position="98"/>
        <end position="116"/>
    </location>
</feature>
<dbReference type="Proteomes" id="UP000799438">
    <property type="component" value="Unassembled WGS sequence"/>
</dbReference>
<dbReference type="InterPro" id="IPR016181">
    <property type="entry name" value="Acyl_CoA_acyltransferase"/>
</dbReference>
<dbReference type="GeneID" id="54297496"/>
<evidence type="ECO:0000256" key="3">
    <source>
        <dbReference type="ARBA" id="ARBA00038502"/>
    </source>
</evidence>
<keyword evidence="1" id="KW-0808">Transferase</keyword>
<dbReference type="Pfam" id="PF13302">
    <property type="entry name" value="Acetyltransf_3"/>
    <property type="match status" value="1"/>
</dbReference>
<evidence type="ECO:0000256" key="4">
    <source>
        <dbReference type="SAM" id="MobiDB-lite"/>
    </source>
</evidence>
<evidence type="ECO:0000313" key="6">
    <source>
        <dbReference type="EMBL" id="KAF2144426.1"/>
    </source>
</evidence>
<name>A0A6A6BK54_9PEZI</name>